<dbReference type="EMBL" id="JBEPLS010000001">
    <property type="protein sequence ID" value="MET3602585.1"/>
    <property type="molecule type" value="Genomic_DNA"/>
</dbReference>
<accession>A0A5C1Q4M0</accession>
<sequence length="217" mass="22669">MNRPPFARQALALALATTTLGAAAQTTPAAQLEKSQVLAGGNVVTAYRVPVVSSTGAVKYYDMSFVLGVSTAGVPSFSKFTTAVSPTTQGINFVAGTYKASDGKTCQVSTSMLTGGRQQVTISCNNKEASDPLSLSLSTGLLAGHPFQVDLTKANIGNITGYAQYAWGKVLYAYWGWNWGCLHNSDIVSAVQAGNQISIGGYDLGNVQICGSILTRQ</sequence>
<name>A0A5C1Q4M0_9BURK</name>
<organism evidence="3 4">
    <name type="scientific">Sphaerotilus sulfidivorans</name>
    <dbReference type="NCBI Taxonomy" id="639200"/>
    <lineage>
        <taxon>Bacteria</taxon>
        <taxon>Pseudomonadati</taxon>
        <taxon>Pseudomonadota</taxon>
        <taxon>Betaproteobacteria</taxon>
        <taxon>Burkholderiales</taxon>
        <taxon>Sphaerotilaceae</taxon>
        <taxon>Sphaerotilus</taxon>
    </lineage>
</organism>
<evidence type="ECO:0000313" key="3">
    <source>
        <dbReference type="EMBL" id="QEN01042.1"/>
    </source>
</evidence>
<dbReference type="EMBL" id="CP035708">
    <property type="protein sequence ID" value="QEN01042.1"/>
    <property type="molecule type" value="Genomic_DNA"/>
</dbReference>
<evidence type="ECO:0000256" key="1">
    <source>
        <dbReference type="SAM" id="SignalP"/>
    </source>
</evidence>
<feature type="signal peptide" evidence="1">
    <location>
        <begin position="1"/>
        <end position="24"/>
    </location>
</feature>
<dbReference type="OrthoDB" id="9157464at2"/>
<reference evidence="2 5" key="2">
    <citation type="submission" date="2024-06" db="EMBL/GenBank/DDBJ databases">
        <title>Genomic Encyclopedia of Type Strains, Phase IV (KMG-IV): sequencing the most valuable type-strain genomes for metagenomic binning, comparative biology and taxonomic classification.</title>
        <authorList>
            <person name="Goeker M."/>
        </authorList>
    </citation>
    <scope>NUCLEOTIDE SEQUENCE [LARGE SCALE GENOMIC DNA]</scope>
    <source>
        <strain evidence="2 5">D-501</strain>
    </source>
</reference>
<dbReference type="Proteomes" id="UP000323522">
    <property type="component" value="Chromosome"/>
</dbReference>
<evidence type="ECO:0000313" key="2">
    <source>
        <dbReference type="EMBL" id="MET3602585.1"/>
    </source>
</evidence>
<dbReference type="Proteomes" id="UP001549111">
    <property type="component" value="Unassembled WGS sequence"/>
</dbReference>
<reference evidence="3 4" key="1">
    <citation type="submission" date="2019-02" db="EMBL/GenBank/DDBJ databases">
        <title>Complete Genome Sequence and Methylome Analysis of Sphaerotilus natans subsp. sulfidivorans D-507.</title>
        <authorList>
            <person name="Fomenkov A."/>
            <person name="Gridneva E."/>
            <person name="Smolyakov D."/>
            <person name="Dubinina G."/>
            <person name="Vincze T."/>
            <person name="Grabovich M."/>
            <person name="Roberts R.J."/>
        </authorList>
    </citation>
    <scope>NUCLEOTIDE SEQUENCE [LARGE SCALE GENOMIC DNA]</scope>
    <source>
        <strain evidence="3 4">D-507</strain>
    </source>
</reference>
<evidence type="ECO:0000313" key="4">
    <source>
        <dbReference type="Proteomes" id="UP000323522"/>
    </source>
</evidence>
<dbReference type="AlphaFoldDB" id="A0A5C1Q4M0"/>
<gene>
    <name evidence="2" type="ORF">ABIC99_000361</name>
    <name evidence="3" type="ORF">EWH46_09855</name>
</gene>
<protein>
    <submittedName>
        <fullName evidence="3">Uncharacterized protein</fullName>
    </submittedName>
</protein>
<evidence type="ECO:0000313" key="5">
    <source>
        <dbReference type="Proteomes" id="UP001549111"/>
    </source>
</evidence>
<keyword evidence="1" id="KW-0732">Signal</keyword>
<keyword evidence="5" id="KW-1185">Reference proteome</keyword>
<dbReference type="RefSeq" id="WP_149503747.1">
    <property type="nucleotide sequence ID" value="NZ_CP035708.1"/>
</dbReference>
<feature type="chain" id="PRO_5044618852" evidence="1">
    <location>
        <begin position="25"/>
        <end position="217"/>
    </location>
</feature>
<proteinExistence type="predicted"/>
<dbReference type="KEGG" id="snn:EWH46_09855"/>